<evidence type="ECO:0000259" key="11">
    <source>
        <dbReference type="Pfam" id="PF01979"/>
    </source>
</evidence>
<comment type="function">
    <text evidence="2">Catalyzes the reversible cyclization of carbamoyl aspartate to dihydroorotate.</text>
</comment>
<dbReference type="SUPFAM" id="SSF51556">
    <property type="entry name" value="Metallo-dependent hydrolases"/>
    <property type="match status" value="1"/>
</dbReference>
<evidence type="ECO:0000313" key="12">
    <source>
        <dbReference type="EMBL" id="ADW69892.1"/>
    </source>
</evidence>
<gene>
    <name evidence="12" type="ordered locus">AciX9_2869</name>
</gene>
<evidence type="ECO:0000256" key="2">
    <source>
        <dbReference type="ARBA" id="ARBA00002368"/>
    </source>
</evidence>
<dbReference type="Proteomes" id="UP000000343">
    <property type="component" value="Chromosome"/>
</dbReference>
<evidence type="ECO:0000313" key="13">
    <source>
        <dbReference type="Proteomes" id="UP000000343"/>
    </source>
</evidence>
<dbReference type="KEGG" id="acm:AciX9_2869"/>
<comment type="cofactor">
    <cofactor evidence="1">
        <name>Zn(2+)</name>
        <dbReference type="ChEBI" id="CHEBI:29105"/>
    </cofactor>
</comment>
<dbReference type="PaxDb" id="1198114-AciX9_2869"/>
<proteinExistence type="inferred from homology"/>
<dbReference type="RefSeq" id="WP_013581207.1">
    <property type="nucleotide sequence ID" value="NC_015064.1"/>
</dbReference>
<dbReference type="InterPro" id="IPR018228">
    <property type="entry name" value="DNase_TatD-rel_CS"/>
</dbReference>
<evidence type="ECO:0000256" key="7">
    <source>
        <dbReference type="ARBA" id="ARBA00012863"/>
    </source>
</evidence>
<dbReference type="GO" id="GO:0050897">
    <property type="term" value="F:cobalt ion binding"/>
    <property type="evidence" value="ECO:0007669"/>
    <property type="project" value="InterPro"/>
</dbReference>
<reference evidence="13" key="1">
    <citation type="submission" date="2011-01" db="EMBL/GenBank/DDBJ databases">
        <title>Complete sequence of chromosome of Acidobacterium sp. MP5ACTX9.</title>
        <authorList>
            <consortium name="US DOE Joint Genome Institute"/>
            <person name="Lucas S."/>
            <person name="Copeland A."/>
            <person name="Lapidus A."/>
            <person name="Cheng J.-F."/>
            <person name="Goodwin L."/>
            <person name="Pitluck S."/>
            <person name="Teshima H."/>
            <person name="Detter J.C."/>
            <person name="Han C."/>
            <person name="Tapia R."/>
            <person name="Land M."/>
            <person name="Hauser L."/>
            <person name="Kyrpides N."/>
            <person name="Ivanova N."/>
            <person name="Ovchinnikova G."/>
            <person name="Pagani I."/>
            <person name="Rawat S.R."/>
            <person name="Mannisto M."/>
            <person name="Haggblom M.M."/>
            <person name="Woyke T."/>
        </authorList>
    </citation>
    <scope>NUCLEOTIDE SEQUENCE [LARGE SCALE GENOMIC DNA]</scope>
    <source>
        <strain evidence="13">MP5ACTX9</strain>
    </source>
</reference>
<comment type="subunit">
    <text evidence="6">Homotetramer.</text>
</comment>
<evidence type="ECO:0000256" key="5">
    <source>
        <dbReference type="ARBA" id="ARBA00010368"/>
    </source>
</evidence>
<dbReference type="EMBL" id="CP002480">
    <property type="protein sequence ID" value="ADW69892.1"/>
    <property type="molecule type" value="Genomic_DNA"/>
</dbReference>
<dbReference type="GO" id="GO:0006145">
    <property type="term" value="P:purine nucleobase catabolic process"/>
    <property type="evidence" value="ECO:0007669"/>
    <property type="project" value="TreeGrafter"/>
</dbReference>
<evidence type="ECO:0000256" key="10">
    <source>
        <dbReference type="ARBA" id="ARBA00022833"/>
    </source>
</evidence>
<comment type="pathway">
    <text evidence="3">Nitrogen metabolism; (S)-allantoin degradation; allantoate from (S)-allantoin: step 1/1.</text>
</comment>
<dbReference type="STRING" id="1198114.AciX9_2869"/>
<keyword evidence="8" id="KW-0479">Metal-binding</keyword>
<dbReference type="InterPro" id="IPR006680">
    <property type="entry name" value="Amidohydro-rel"/>
</dbReference>
<dbReference type="GO" id="GO:0008270">
    <property type="term" value="F:zinc ion binding"/>
    <property type="evidence" value="ECO:0007669"/>
    <property type="project" value="InterPro"/>
</dbReference>
<evidence type="ECO:0000256" key="4">
    <source>
        <dbReference type="ARBA" id="ARBA00010286"/>
    </source>
</evidence>
<dbReference type="PANTHER" id="PTHR43668:SF2">
    <property type="entry name" value="ALLANTOINASE"/>
    <property type="match status" value="1"/>
</dbReference>
<dbReference type="HOGENOM" id="CLU_015572_4_0_0"/>
<dbReference type="InterPro" id="IPR050138">
    <property type="entry name" value="DHOase/Allantoinase_Hydrolase"/>
</dbReference>
<accession>E8WYX7</accession>
<dbReference type="GO" id="GO:0004038">
    <property type="term" value="F:allantoinase activity"/>
    <property type="evidence" value="ECO:0007669"/>
    <property type="project" value="UniProtKB-EC"/>
</dbReference>
<dbReference type="SUPFAM" id="SSF51338">
    <property type="entry name" value="Composite domain of metallo-dependent hydrolases"/>
    <property type="match status" value="1"/>
</dbReference>
<evidence type="ECO:0000256" key="8">
    <source>
        <dbReference type="ARBA" id="ARBA00022723"/>
    </source>
</evidence>
<dbReference type="InterPro" id="IPR032466">
    <property type="entry name" value="Metal_Hydrolase"/>
</dbReference>
<dbReference type="InterPro" id="IPR017593">
    <property type="entry name" value="Allantoinase"/>
</dbReference>
<dbReference type="PANTHER" id="PTHR43668">
    <property type="entry name" value="ALLANTOINASE"/>
    <property type="match status" value="1"/>
</dbReference>
<protein>
    <recommendedName>
        <fullName evidence="7">allantoinase</fullName>
        <ecNumber evidence="7">3.5.2.5</ecNumber>
    </recommendedName>
</protein>
<keyword evidence="10" id="KW-0862">Zinc</keyword>
<evidence type="ECO:0000256" key="3">
    <source>
        <dbReference type="ARBA" id="ARBA00004968"/>
    </source>
</evidence>
<feature type="domain" description="Amidohydrolase-related" evidence="11">
    <location>
        <begin position="51"/>
        <end position="431"/>
    </location>
</feature>
<dbReference type="NCBIfam" id="TIGR03178">
    <property type="entry name" value="allantoinase"/>
    <property type="match status" value="1"/>
</dbReference>
<sequence length="450" mass="48547">MVQAHVSEAIVTAGGIKAGALLVEDGRIVGGCGIDEIPGDVMRVEHGKMALLPGLVDSHVHINEPGRGDWEGFETATQAAAAGGYTTLVDMPLNGLPETTNVPALEAKRAAAEGHCVVDWAAWGGCVADNQGELEGLAAAGVCGFKCFLVYPGCEGFTMVDQAQLEAALPAIARTGLPLLVHAELQGPIDEAAEGLKDKDWRSYSTYLASRPDEAEVAAVRMLIGLCRKYGFRLHIVHLATGLALEMLREAKAEGLPVTVETCPHYLYFSAERVPYGSTVHKCAPPIRSERNRELLWQGLRDGVIDLVATDHSPCPAEMKRMDVGRFDLAWGGIASLSVALPVMFTEAVRRGFGLGDVMRWMGTAPAKLAGLEDRVGSLGAGREATFVVFDMEAEWLIGVNDLYFRHKVSPYLGERVKGRVMETWVRGQRVFEYGAGFAEGRTGRELRLC</sequence>
<keyword evidence="13" id="KW-1185">Reference proteome</keyword>
<dbReference type="GO" id="GO:0000256">
    <property type="term" value="P:allantoin catabolic process"/>
    <property type="evidence" value="ECO:0007669"/>
    <property type="project" value="InterPro"/>
</dbReference>
<dbReference type="Pfam" id="PF01979">
    <property type="entry name" value="Amidohydro_1"/>
    <property type="match status" value="1"/>
</dbReference>
<dbReference type="eggNOG" id="COG0044">
    <property type="taxonomic scope" value="Bacteria"/>
</dbReference>
<name>E8WYX7_GRATM</name>
<organism evidence="13">
    <name type="scientific">Granulicella tundricola (strain ATCC BAA-1859 / DSM 23138 / MP5ACTX9)</name>
    <dbReference type="NCBI Taxonomy" id="1198114"/>
    <lineage>
        <taxon>Bacteria</taxon>
        <taxon>Pseudomonadati</taxon>
        <taxon>Acidobacteriota</taxon>
        <taxon>Terriglobia</taxon>
        <taxon>Terriglobales</taxon>
        <taxon>Acidobacteriaceae</taxon>
        <taxon>Granulicella</taxon>
    </lineage>
</organism>
<keyword evidence="9" id="KW-0378">Hydrolase</keyword>
<evidence type="ECO:0000256" key="1">
    <source>
        <dbReference type="ARBA" id="ARBA00001947"/>
    </source>
</evidence>
<comment type="similarity">
    <text evidence="5">Belongs to the metallo-dependent hydrolases superfamily. Allantoinase family.</text>
</comment>
<dbReference type="InterPro" id="IPR002195">
    <property type="entry name" value="Dihydroorotase_CS"/>
</dbReference>
<dbReference type="PROSITE" id="PS01137">
    <property type="entry name" value="TATD_1"/>
    <property type="match status" value="1"/>
</dbReference>
<dbReference type="InterPro" id="IPR011059">
    <property type="entry name" value="Metal-dep_hydrolase_composite"/>
</dbReference>
<evidence type="ECO:0000256" key="6">
    <source>
        <dbReference type="ARBA" id="ARBA00011881"/>
    </source>
</evidence>
<dbReference type="EC" id="3.5.2.5" evidence="7"/>
<comment type="similarity">
    <text evidence="4">Belongs to the metallo-dependent hydrolases superfamily. DHOase family. Class I DHOase subfamily.</text>
</comment>
<dbReference type="Gene3D" id="3.20.20.140">
    <property type="entry name" value="Metal-dependent hydrolases"/>
    <property type="match status" value="1"/>
</dbReference>
<dbReference type="OrthoDB" id="9765462at2"/>
<dbReference type="AlphaFoldDB" id="E8WYX7"/>
<dbReference type="PROSITE" id="PS00482">
    <property type="entry name" value="DIHYDROOROTASE_1"/>
    <property type="match status" value="1"/>
</dbReference>
<evidence type="ECO:0000256" key="9">
    <source>
        <dbReference type="ARBA" id="ARBA00022801"/>
    </source>
</evidence>
<dbReference type="GO" id="GO:0005737">
    <property type="term" value="C:cytoplasm"/>
    <property type="evidence" value="ECO:0007669"/>
    <property type="project" value="TreeGrafter"/>
</dbReference>